<evidence type="ECO:0000313" key="2">
    <source>
        <dbReference type="EMBL" id="CAH9076088.1"/>
    </source>
</evidence>
<dbReference type="Proteomes" id="UP001152523">
    <property type="component" value="Unassembled WGS sequence"/>
</dbReference>
<name>A0AAV0CHL9_9ASTE</name>
<evidence type="ECO:0000313" key="3">
    <source>
        <dbReference type="Proteomes" id="UP001152523"/>
    </source>
</evidence>
<sequence length="115" mass="13460">MPSMVKAALLIYDRWGDVLKRGSGRPLSLRRRQGRGGADRPSPTDDGGDRGRLYMGKCRRPGENIEVWVLLNYERGGSGRWVLRHKVSFDEMRRRKPWFLFTHEKRQVGLRHKVE</sequence>
<proteinExistence type="predicted"/>
<evidence type="ECO:0000256" key="1">
    <source>
        <dbReference type="SAM" id="MobiDB-lite"/>
    </source>
</evidence>
<keyword evidence="3" id="KW-1185">Reference proteome</keyword>
<feature type="region of interest" description="Disordered" evidence="1">
    <location>
        <begin position="21"/>
        <end position="55"/>
    </location>
</feature>
<organism evidence="2 3">
    <name type="scientific">Cuscuta epithymum</name>
    <dbReference type="NCBI Taxonomy" id="186058"/>
    <lineage>
        <taxon>Eukaryota</taxon>
        <taxon>Viridiplantae</taxon>
        <taxon>Streptophyta</taxon>
        <taxon>Embryophyta</taxon>
        <taxon>Tracheophyta</taxon>
        <taxon>Spermatophyta</taxon>
        <taxon>Magnoliopsida</taxon>
        <taxon>eudicotyledons</taxon>
        <taxon>Gunneridae</taxon>
        <taxon>Pentapetalae</taxon>
        <taxon>asterids</taxon>
        <taxon>lamiids</taxon>
        <taxon>Solanales</taxon>
        <taxon>Convolvulaceae</taxon>
        <taxon>Cuscuteae</taxon>
        <taxon>Cuscuta</taxon>
        <taxon>Cuscuta subgen. Cuscuta</taxon>
    </lineage>
</organism>
<protein>
    <submittedName>
        <fullName evidence="2">Uncharacterized protein</fullName>
    </submittedName>
</protein>
<gene>
    <name evidence="2" type="ORF">CEPIT_LOCUS5760</name>
</gene>
<accession>A0AAV0CHL9</accession>
<comment type="caution">
    <text evidence="2">The sequence shown here is derived from an EMBL/GenBank/DDBJ whole genome shotgun (WGS) entry which is preliminary data.</text>
</comment>
<reference evidence="2" key="1">
    <citation type="submission" date="2022-07" db="EMBL/GenBank/DDBJ databases">
        <authorList>
            <person name="Macas J."/>
            <person name="Novak P."/>
            <person name="Neumann P."/>
        </authorList>
    </citation>
    <scope>NUCLEOTIDE SEQUENCE</scope>
</reference>
<dbReference type="AlphaFoldDB" id="A0AAV0CHL9"/>
<dbReference type="EMBL" id="CAMAPF010000030">
    <property type="protein sequence ID" value="CAH9076088.1"/>
    <property type="molecule type" value="Genomic_DNA"/>
</dbReference>